<dbReference type="AlphaFoldDB" id="A0A5R9J6Q9"/>
<organism evidence="3 4">
    <name type="scientific">Lichenicoccus roseus</name>
    <dbReference type="NCBI Taxonomy" id="2683649"/>
    <lineage>
        <taxon>Bacteria</taxon>
        <taxon>Pseudomonadati</taxon>
        <taxon>Pseudomonadota</taxon>
        <taxon>Alphaproteobacteria</taxon>
        <taxon>Acetobacterales</taxon>
        <taxon>Acetobacteraceae</taxon>
        <taxon>Lichenicoccus</taxon>
    </lineage>
</organism>
<comment type="caution">
    <text evidence="3">The sequence shown here is derived from an EMBL/GenBank/DDBJ whole genome shotgun (WGS) entry which is preliminary data.</text>
</comment>
<dbReference type="SUPFAM" id="SSF53756">
    <property type="entry name" value="UDP-Glycosyltransferase/glycogen phosphorylase"/>
    <property type="match status" value="1"/>
</dbReference>
<name>A0A5R9J6Q9_9PROT</name>
<dbReference type="InterPro" id="IPR028098">
    <property type="entry name" value="Glyco_trans_4-like_N"/>
</dbReference>
<dbReference type="CDD" id="cd03801">
    <property type="entry name" value="GT4_PimA-like"/>
    <property type="match status" value="1"/>
</dbReference>
<evidence type="ECO:0000313" key="4">
    <source>
        <dbReference type="Proteomes" id="UP000305654"/>
    </source>
</evidence>
<gene>
    <name evidence="3" type="ORF">FE263_07770</name>
</gene>
<dbReference type="GO" id="GO:0016757">
    <property type="term" value="F:glycosyltransferase activity"/>
    <property type="evidence" value="ECO:0007669"/>
    <property type="project" value="InterPro"/>
</dbReference>
<keyword evidence="4" id="KW-1185">Reference proteome</keyword>
<keyword evidence="3" id="KW-0808">Transferase</keyword>
<dbReference type="PANTHER" id="PTHR45947">
    <property type="entry name" value="SULFOQUINOVOSYL TRANSFERASE SQD2"/>
    <property type="match status" value="1"/>
</dbReference>
<dbReference type="Pfam" id="PF13439">
    <property type="entry name" value="Glyco_transf_4"/>
    <property type="match status" value="1"/>
</dbReference>
<protein>
    <submittedName>
        <fullName evidence="3">Glycosyltransferase family 4 protein</fullName>
    </submittedName>
</protein>
<dbReference type="Gene3D" id="3.40.50.2000">
    <property type="entry name" value="Glycogen Phosphorylase B"/>
    <property type="match status" value="2"/>
</dbReference>
<dbReference type="InterPro" id="IPR001296">
    <property type="entry name" value="Glyco_trans_1"/>
</dbReference>
<dbReference type="Proteomes" id="UP000305654">
    <property type="component" value="Unassembled WGS sequence"/>
</dbReference>
<feature type="domain" description="Glycosyltransferase subfamily 4-like N-terminal" evidence="2">
    <location>
        <begin position="18"/>
        <end position="116"/>
    </location>
</feature>
<evidence type="ECO:0000313" key="3">
    <source>
        <dbReference type="EMBL" id="TLU73295.1"/>
    </source>
</evidence>
<accession>A0A5R9J6Q9</accession>
<reference evidence="3 4" key="1">
    <citation type="submission" date="2019-05" db="EMBL/GenBank/DDBJ databases">
        <authorList>
            <person name="Pankratov T."/>
            <person name="Grouzdev D."/>
        </authorList>
    </citation>
    <scope>NUCLEOTIDE SEQUENCE [LARGE SCALE GENOMIC DNA]</scope>
    <source>
        <strain evidence="3 4">KEBCLARHB70R</strain>
    </source>
</reference>
<dbReference type="EMBL" id="VCDI01000002">
    <property type="protein sequence ID" value="TLU73295.1"/>
    <property type="molecule type" value="Genomic_DNA"/>
</dbReference>
<sequence>MLRVAHLTPAYFSDLSVVGGGERYVYYLAHALRQATEIDQTVFSIGATARSFNQEGIPVKVLRNESPSPEPMEGFSSALWTQLKGFDLVHVHQSLSLFGTYSTPIVRSLGIPMVGTDLGGGENALMLQGRGLELFGGILSISRYAHSLVDGYFSGPHEILVGPVDTDRFCPDETIPRDRKTVLCVSRILPHKGIDRVIKALPDGLRLIIAGRVYDQHYYGLLKEMAAGKDVSFEHDADDDRLLRLYRTAGLFIQASTALDIYGRVIGKPELMGLTSLEAMACGLPAAVADTGSLPELVPDPRFGRIFSSHEELVGLLTDYSYGIWPAPGASALACRHVVANHGMAAIGSRLAAFYASLVPEKTATS</sequence>
<feature type="domain" description="Glycosyl transferase family 1" evidence="1">
    <location>
        <begin position="172"/>
        <end position="310"/>
    </location>
</feature>
<dbReference type="PANTHER" id="PTHR45947:SF3">
    <property type="entry name" value="SULFOQUINOVOSYL TRANSFERASE SQD2"/>
    <property type="match status" value="1"/>
</dbReference>
<dbReference type="OrthoDB" id="5490290at2"/>
<dbReference type="RefSeq" id="WP_138325375.1">
    <property type="nucleotide sequence ID" value="NZ_VCDI01000002.1"/>
</dbReference>
<evidence type="ECO:0000259" key="2">
    <source>
        <dbReference type="Pfam" id="PF13439"/>
    </source>
</evidence>
<dbReference type="InterPro" id="IPR050194">
    <property type="entry name" value="Glycosyltransferase_grp1"/>
</dbReference>
<dbReference type="Pfam" id="PF00534">
    <property type="entry name" value="Glycos_transf_1"/>
    <property type="match status" value="1"/>
</dbReference>
<evidence type="ECO:0000259" key="1">
    <source>
        <dbReference type="Pfam" id="PF00534"/>
    </source>
</evidence>
<proteinExistence type="predicted"/>